<name>A0A1X2IXR8_9FUNG</name>
<dbReference type="OrthoDB" id="187171at2759"/>
<sequence length="78" mass="8936">MVCMEALQEHSKQSGHSIIPSRWHILVCISIHFFFVVTGFELVGTKHHRIAYYAKWIPYVQLIDGATFVTADKVSSKM</sequence>
<comment type="caution">
    <text evidence="2">The sequence shown here is derived from an EMBL/GenBank/DDBJ whole genome shotgun (WGS) entry which is preliminary data.</text>
</comment>
<organism evidence="2 3">
    <name type="scientific">Absidia repens</name>
    <dbReference type="NCBI Taxonomy" id="90262"/>
    <lineage>
        <taxon>Eukaryota</taxon>
        <taxon>Fungi</taxon>
        <taxon>Fungi incertae sedis</taxon>
        <taxon>Mucoromycota</taxon>
        <taxon>Mucoromycotina</taxon>
        <taxon>Mucoromycetes</taxon>
        <taxon>Mucorales</taxon>
        <taxon>Cunninghamellaceae</taxon>
        <taxon>Absidia</taxon>
    </lineage>
</organism>
<dbReference type="Proteomes" id="UP000193560">
    <property type="component" value="Unassembled WGS sequence"/>
</dbReference>
<accession>A0A1X2IXR8</accession>
<feature type="transmembrane region" description="Helical" evidence="1">
    <location>
        <begin position="23"/>
        <end position="43"/>
    </location>
</feature>
<keyword evidence="1" id="KW-1133">Transmembrane helix</keyword>
<proteinExistence type="predicted"/>
<protein>
    <submittedName>
        <fullName evidence="2">Uncharacterized protein</fullName>
    </submittedName>
</protein>
<keyword evidence="1" id="KW-0812">Transmembrane</keyword>
<keyword evidence="3" id="KW-1185">Reference proteome</keyword>
<evidence type="ECO:0000256" key="1">
    <source>
        <dbReference type="SAM" id="Phobius"/>
    </source>
</evidence>
<dbReference type="AlphaFoldDB" id="A0A1X2IXR8"/>
<evidence type="ECO:0000313" key="3">
    <source>
        <dbReference type="Proteomes" id="UP000193560"/>
    </source>
</evidence>
<keyword evidence="1" id="KW-0472">Membrane</keyword>
<gene>
    <name evidence="2" type="ORF">BCR42DRAFT_402322</name>
</gene>
<reference evidence="2 3" key="1">
    <citation type="submission" date="2016-07" db="EMBL/GenBank/DDBJ databases">
        <title>Pervasive Adenine N6-methylation of Active Genes in Fungi.</title>
        <authorList>
            <consortium name="DOE Joint Genome Institute"/>
            <person name="Mondo S.J."/>
            <person name="Dannebaum R.O."/>
            <person name="Kuo R.C."/>
            <person name="Labutti K."/>
            <person name="Haridas S."/>
            <person name="Kuo A."/>
            <person name="Salamov A."/>
            <person name="Ahrendt S.R."/>
            <person name="Lipzen A."/>
            <person name="Sullivan W."/>
            <person name="Andreopoulos W.B."/>
            <person name="Clum A."/>
            <person name="Lindquist E."/>
            <person name="Daum C."/>
            <person name="Ramamoorthy G.K."/>
            <person name="Gryganskyi A."/>
            <person name="Culley D."/>
            <person name="Magnuson J.K."/>
            <person name="James T.Y."/>
            <person name="O'Malley M.A."/>
            <person name="Stajich J.E."/>
            <person name="Spatafora J.W."/>
            <person name="Visel A."/>
            <person name="Grigoriev I.V."/>
        </authorList>
    </citation>
    <scope>NUCLEOTIDE SEQUENCE [LARGE SCALE GENOMIC DNA]</scope>
    <source>
        <strain evidence="2 3">NRRL 1336</strain>
    </source>
</reference>
<dbReference type="EMBL" id="MCGE01000002">
    <property type="protein sequence ID" value="ORZ24136.1"/>
    <property type="molecule type" value="Genomic_DNA"/>
</dbReference>
<evidence type="ECO:0000313" key="2">
    <source>
        <dbReference type="EMBL" id="ORZ24136.1"/>
    </source>
</evidence>